<dbReference type="PROSITE" id="PS51257">
    <property type="entry name" value="PROKAR_LIPOPROTEIN"/>
    <property type="match status" value="1"/>
</dbReference>
<comment type="caution">
    <text evidence="3">The sequence shown here is derived from an EMBL/GenBank/DDBJ whole genome shotgun (WGS) entry which is preliminary data.</text>
</comment>
<evidence type="ECO:0000313" key="4">
    <source>
        <dbReference type="Proteomes" id="UP001151081"/>
    </source>
</evidence>
<dbReference type="Proteomes" id="UP001151081">
    <property type="component" value="Unassembled WGS sequence"/>
</dbReference>
<organism evidence="3 4">
    <name type="scientific">Polyangium jinanense</name>
    <dbReference type="NCBI Taxonomy" id="2829994"/>
    <lineage>
        <taxon>Bacteria</taxon>
        <taxon>Pseudomonadati</taxon>
        <taxon>Myxococcota</taxon>
        <taxon>Polyangia</taxon>
        <taxon>Polyangiales</taxon>
        <taxon>Polyangiaceae</taxon>
        <taxon>Polyangium</taxon>
    </lineage>
</organism>
<evidence type="ECO:0000313" key="3">
    <source>
        <dbReference type="EMBL" id="MDC3982312.1"/>
    </source>
</evidence>
<dbReference type="AlphaFoldDB" id="A0A9X4ATK7"/>
<evidence type="ECO:0000256" key="2">
    <source>
        <dbReference type="SAM" id="SignalP"/>
    </source>
</evidence>
<reference evidence="3 4" key="1">
    <citation type="submission" date="2021-04" db="EMBL/GenBank/DDBJ databases">
        <title>Genome analysis of Polyangium sp.</title>
        <authorList>
            <person name="Li Y."/>
            <person name="Wang J."/>
        </authorList>
    </citation>
    <scope>NUCLEOTIDE SEQUENCE [LARGE SCALE GENOMIC DNA]</scope>
    <source>
        <strain evidence="3 4">SDU14</strain>
    </source>
</reference>
<dbReference type="RefSeq" id="WP_272420807.1">
    <property type="nucleotide sequence ID" value="NZ_JAGTJJ010000007.1"/>
</dbReference>
<dbReference type="Gene3D" id="2.30.30.830">
    <property type="match status" value="1"/>
</dbReference>
<proteinExistence type="predicted"/>
<feature type="signal peptide" evidence="2">
    <location>
        <begin position="1"/>
        <end position="21"/>
    </location>
</feature>
<feature type="region of interest" description="Disordered" evidence="1">
    <location>
        <begin position="31"/>
        <end position="69"/>
    </location>
</feature>
<name>A0A9X4ATK7_9BACT</name>
<dbReference type="InterPro" id="IPR007446">
    <property type="entry name" value="PilP"/>
</dbReference>
<evidence type="ECO:0000256" key="1">
    <source>
        <dbReference type="SAM" id="MobiDB-lite"/>
    </source>
</evidence>
<dbReference type="EMBL" id="JAGTJJ010000007">
    <property type="protein sequence ID" value="MDC3982312.1"/>
    <property type="molecule type" value="Genomic_DNA"/>
</dbReference>
<dbReference type="Pfam" id="PF04351">
    <property type="entry name" value="PilP"/>
    <property type="match status" value="1"/>
</dbReference>
<keyword evidence="4" id="KW-1185">Reference proteome</keyword>
<keyword evidence="2" id="KW-0732">Signal</keyword>
<feature type="chain" id="PRO_5040969819" evidence="2">
    <location>
        <begin position="22"/>
        <end position="210"/>
    </location>
</feature>
<sequence>MKRARSLFWLLFAALVLIVFASGCEEDELWVPPPSATPSPGAAPDGGVGTDGGPQTAAKKDQPELPQREFVEADFTETEKNRDPFRGFASVFAQQAKGRAVVQRTVVIERYALDELKLSGLVTRSQPRALFIDPANVGWVVKVGDYVGKPEIVRTGGPAGIDVAINWRVDRIREGDVVFVREDPAHPEIAPVTRVIALFPEENAGNEARR</sequence>
<feature type="compositionally biased region" description="Basic and acidic residues" evidence="1">
    <location>
        <begin position="58"/>
        <end position="69"/>
    </location>
</feature>
<gene>
    <name evidence="3" type="ORF">KEG57_17475</name>
</gene>
<protein>
    <submittedName>
        <fullName evidence="3">Pilus assembly protein PilP</fullName>
    </submittedName>
</protein>
<accession>A0A9X4ATK7</accession>